<accession>B7KTR6</accession>
<sequence length="67" mass="7091">MKPASGAISGLAKRVFLISTPSHRNAYGLFDGCWASDLSELVPDLIRVLAHHGLTETTTPTSGTARP</sequence>
<evidence type="ECO:0000313" key="1">
    <source>
        <dbReference type="EMBL" id="ACK84126.1"/>
    </source>
</evidence>
<dbReference type="Proteomes" id="UP000002385">
    <property type="component" value="Chromosome"/>
</dbReference>
<protein>
    <submittedName>
        <fullName evidence="1">Uncharacterized protein</fullName>
    </submittedName>
</protein>
<dbReference type="AlphaFoldDB" id="B7KTR6"/>
<proteinExistence type="predicted"/>
<reference evidence="1 2" key="2">
    <citation type="journal article" date="2012" name="J. Bacteriol.">
        <title>Complete genome sequences of six strains of the genus Methylobacterium.</title>
        <authorList>
            <person name="Marx C.J."/>
            <person name="Bringel F."/>
            <person name="Chistoserdova L."/>
            <person name="Moulin L."/>
            <person name="Farhan Ul Haque M."/>
            <person name="Fleischman D.E."/>
            <person name="Gruffaz C."/>
            <person name="Jourand P."/>
            <person name="Knief C."/>
            <person name="Lee M.C."/>
            <person name="Muller E.E."/>
            <person name="Nadalig T."/>
            <person name="Peyraud R."/>
            <person name="Roselli S."/>
            <person name="Russ L."/>
            <person name="Goodwin L.A."/>
            <person name="Ivanova N."/>
            <person name="Kyrpides N."/>
            <person name="Lajus A."/>
            <person name="Land M.L."/>
            <person name="Medigue C."/>
            <person name="Mikhailova N."/>
            <person name="Nolan M."/>
            <person name="Woyke T."/>
            <person name="Stolyar S."/>
            <person name="Vorholt J.A."/>
            <person name="Vuilleumier S."/>
        </authorList>
    </citation>
    <scope>NUCLEOTIDE SEQUENCE [LARGE SCALE GENOMIC DNA]</scope>
    <source>
        <strain evidence="2">CM4 / NCIMB 13688</strain>
    </source>
</reference>
<evidence type="ECO:0000313" key="2">
    <source>
        <dbReference type="Proteomes" id="UP000002385"/>
    </source>
</evidence>
<dbReference type="EMBL" id="CP001298">
    <property type="protein sequence ID" value="ACK84126.1"/>
    <property type="molecule type" value="Genomic_DNA"/>
</dbReference>
<gene>
    <name evidence="1" type="ordered locus">Mchl_3289</name>
</gene>
<dbReference type="KEGG" id="mch:Mchl_3289"/>
<name>B7KTR6_METC4</name>
<organism evidence="1 2">
    <name type="scientific">Methylorubrum extorquens (strain CM4 / NCIMB 13688)</name>
    <name type="common">Methylobacterium extorquens</name>
    <dbReference type="NCBI Taxonomy" id="440085"/>
    <lineage>
        <taxon>Bacteria</taxon>
        <taxon>Pseudomonadati</taxon>
        <taxon>Pseudomonadota</taxon>
        <taxon>Alphaproteobacteria</taxon>
        <taxon>Hyphomicrobiales</taxon>
        <taxon>Methylobacteriaceae</taxon>
        <taxon>Methylorubrum</taxon>
    </lineage>
</organism>
<reference evidence="2" key="1">
    <citation type="submission" date="2008-12" db="EMBL/GenBank/DDBJ databases">
        <title>Complete sequence of chromosome of Methylobacterium chloromethanicum CM4.</title>
        <authorList>
            <consortium name="US DOE Joint Genome Institute"/>
            <person name="Lucas S."/>
            <person name="Copeland A."/>
            <person name="Lapidus A."/>
            <person name="Glavina del Rio T."/>
            <person name="Dalin E."/>
            <person name="Tice H."/>
            <person name="Bruce D."/>
            <person name="Goodwin L."/>
            <person name="Pitluck S."/>
            <person name="Chertkov O."/>
            <person name="Brettin T."/>
            <person name="Detter J.C."/>
            <person name="Han C."/>
            <person name="Larimer F."/>
            <person name="Land M."/>
            <person name="Hauser L."/>
            <person name="Kyrpides N."/>
            <person name="Mikhailova N."/>
            <person name="Marx C."/>
            <person name="Richardson P."/>
        </authorList>
    </citation>
    <scope>NUCLEOTIDE SEQUENCE [LARGE SCALE GENOMIC DNA]</scope>
    <source>
        <strain evidence="2">CM4 / NCIMB 13688</strain>
    </source>
</reference>
<dbReference type="HOGENOM" id="CLU_3009081_0_0_5"/>